<name>A0AAV9PVF0_9PEZI</name>
<feature type="domain" description="NmrA-like" evidence="3">
    <location>
        <begin position="12"/>
        <end position="103"/>
    </location>
</feature>
<dbReference type="AlphaFoldDB" id="A0AAV9PVF0"/>
<keyword evidence="5" id="KW-1185">Reference proteome</keyword>
<dbReference type="SUPFAM" id="SSF51735">
    <property type="entry name" value="NAD(P)-binding Rossmann-fold domains"/>
    <property type="match status" value="1"/>
</dbReference>
<keyword evidence="1" id="KW-0521">NADP</keyword>
<organism evidence="4 5">
    <name type="scientific">Vermiconidia calcicola</name>
    <dbReference type="NCBI Taxonomy" id="1690605"/>
    <lineage>
        <taxon>Eukaryota</taxon>
        <taxon>Fungi</taxon>
        <taxon>Dikarya</taxon>
        <taxon>Ascomycota</taxon>
        <taxon>Pezizomycotina</taxon>
        <taxon>Dothideomycetes</taxon>
        <taxon>Dothideomycetidae</taxon>
        <taxon>Mycosphaerellales</taxon>
        <taxon>Extremaceae</taxon>
        <taxon>Vermiconidia</taxon>
    </lineage>
</organism>
<comment type="caution">
    <text evidence="4">The sequence shown here is derived from an EMBL/GenBank/DDBJ whole genome shotgun (WGS) entry which is preliminary data.</text>
</comment>
<protein>
    <recommendedName>
        <fullName evidence="3">NmrA-like domain-containing protein</fullName>
    </recommendedName>
</protein>
<dbReference type="GO" id="GO:0016491">
    <property type="term" value="F:oxidoreductase activity"/>
    <property type="evidence" value="ECO:0007669"/>
    <property type="project" value="UniProtKB-KW"/>
</dbReference>
<keyword evidence="2" id="KW-0560">Oxidoreductase</keyword>
<evidence type="ECO:0000256" key="2">
    <source>
        <dbReference type="ARBA" id="ARBA00023002"/>
    </source>
</evidence>
<dbReference type="CDD" id="cd05259">
    <property type="entry name" value="PCBER_SDR_a"/>
    <property type="match status" value="1"/>
</dbReference>
<proteinExistence type="predicted"/>
<reference evidence="4 5" key="1">
    <citation type="submission" date="2023-06" db="EMBL/GenBank/DDBJ databases">
        <title>Black Yeasts Isolated from many extreme environments.</title>
        <authorList>
            <person name="Coleine C."/>
            <person name="Stajich J.E."/>
            <person name="Selbmann L."/>
        </authorList>
    </citation>
    <scope>NUCLEOTIDE SEQUENCE [LARGE SCALE GENOMIC DNA]</scope>
    <source>
        <strain evidence="4 5">CCFEE 5887</strain>
    </source>
</reference>
<dbReference type="PANTHER" id="PTHR47706:SF9">
    <property type="entry name" value="NMRA-LIKE DOMAIN-CONTAINING PROTEIN-RELATED"/>
    <property type="match status" value="1"/>
</dbReference>
<gene>
    <name evidence="4" type="ORF">LTR25_010427</name>
</gene>
<evidence type="ECO:0000313" key="5">
    <source>
        <dbReference type="Proteomes" id="UP001345827"/>
    </source>
</evidence>
<accession>A0AAV9PVF0</accession>
<evidence type="ECO:0000259" key="3">
    <source>
        <dbReference type="Pfam" id="PF05368"/>
    </source>
</evidence>
<dbReference type="Gene3D" id="3.40.50.720">
    <property type="entry name" value="NAD(P)-binding Rossmann-like Domain"/>
    <property type="match status" value="1"/>
</dbReference>
<evidence type="ECO:0000256" key="1">
    <source>
        <dbReference type="ARBA" id="ARBA00022857"/>
    </source>
</evidence>
<evidence type="ECO:0000313" key="4">
    <source>
        <dbReference type="EMBL" id="KAK5528428.1"/>
    </source>
</evidence>
<dbReference type="PANTHER" id="PTHR47706">
    <property type="entry name" value="NMRA-LIKE FAMILY PROTEIN"/>
    <property type="match status" value="1"/>
</dbReference>
<dbReference type="Pfam" id="PF05368">
    <property type="entry name" value="NmrA"/>
    <property type="match status" value="1"/>
</dbReference>
<dbReference type="InterPro" id="IPR051609">
    <property type="entry name" value="NmrA/Isoflavone_reductase-like"/>
</dbReference>
<dbReference type="InterPro" id="IPR008030">
    <property type="entry name" value="NmrA-like"/>
</dbReference>
<dbReference type="InterPro" id="IPR045312">
    <property type="entry name" value="PCBER-like"/>
</dbReference>
<dbReference type="EMBL" id="JAXLQG010000026">
    <property type="protein sequence ID" value="KAK5528428.1"/>
    <property type="molecule type" value="Genomic_DNA"/>
</dbReference>
<dbReference type="InterPro" id="IPR036291">
    <property type="entry name" value="NAD(P)-bd_dom_sf"/>
</dbReference>
<dbReference type="Proteomes" id="UP001345827">
    <property type="component" value="Unassembled WGS sequence"/>
</dbReference>
<sequence length="281" mass="30398">MVTVISRKSSKSTYQQASVKVEQLDDSLPHAQLVETLRGQDALVIAFAGSQVTENSIKLADAAFEAGVKHIIPADYGSCDSSDPKSLEVIPLYKGKKEVREHLIGLSQRPRPDIGSHLTWTSLITGHFLDYGLKSGLLAVDVEEHKARVFDGGEISFSATTLADIGLATARILGRVGDARLSNKLVYVQSLATTQNELIGKVEDVVGSKFEVEQVSSDEYIRKQKGLLTGDDRKDGDAILELVSVEGTVNADWEGNGDLLVNDVLGIPKRGLDQLVMEALQ</sequence>
<dbReference type="Gene3D" id="3.90.25.10">
    <property type="entry name" value="UDP-galactose 4-epimerase, domain 1"/>
    <property type="match status" value="1"/>
</dbReference>